<feature type="domain" description="ABC transmembrane type-1" evidence="9">
    <location>
        <begin position="12"/>
        <end position="279"/>
    </location>
</feature>
<dbReference type="PANTHER" id="PTHR24221:SF590">
    <property type="entry name" value="COMPONENT LINKED WITH THE ASSEMBLY OF CYTOCHROME' TRANSPORT TRANSMEMBRANE ATP-BINDING PROTEIN ABC TRANSPORTER CYDD-RELATED"/>
    <property type="match status" value="1"/>
</dbReference>
<feature type="domain" description="ABC transporter" evidence="8">
    <location>
        <begin position="299"/>
        <end position="494"/>
    </location>
</feature>
<dbReference type="InterPro" id="IPR039421">
    <property type="entry name" value="Type_1_exporter"/>
</dbReference>
<keyword evidence="2 7" id="KW-0812">Transmembrane</keyword>
<dbReference type="GO" id="GO:0005886">
    <property type="term" value="C:plasma membrane"/>
    <property type="evidence" value="ECO:0007669"/>
    <property type="project" value="UniProtKB-SubCell"/>
</dbReference>
<dbReference type="SUPFAM" id="SSF52540">
    <property type="entry name" value="P-loop containing nucleoside triphosphate hydrolases"/>
    <property type="match status" value="1"/>
</dbReference>
<dbReference type="Pfam" id="PF00005">
    <property type="entry name" value="ABC_tran"/>
    <property type="match status" value="1"/>
</dbReference>
<gene>
    <name evidence="10" type="ORF">CLV43_1011074</name>
</gene>
<keyword evidence="4 10" id="KW-0067">ATP-binding</keyword>
<evidence type="ECO:0000256" key="3">
    <source>
        <dbReference type="ARBA" id="ARBA00022741"/>
    </source>
</evidence>
<dbReference type="OrthoDB" id="9806127at2"/>
<dbReference type="SMART" id="SM00382">
    <property type="entry name" value="AAA"/>
    <property type="match status" value="1"/>
</dbReference>
<dbReference type="GO" id="GO:0016887">
    <property type="term" value="F:ATP hydrolysis activity"/>
    <property type="evidence" value="ECO:0007669"/>
    <property type="project" value="InterPro"/>
</dbReference>
<evidence type="ECO:0000256" key="4">
    <source>
        <dbReference type="ARBA" id="ARBA00022840"/>
    </source>
</evidence>
<organism evidence="10 11">
    <name type="scientific">Umezawaea tangerina</name>
    <dbReference type="NCBI Taxonomy" id="84725"/>
    <lineage>
        <taxon>Bacteria</taxon>
        <taxon>Bacillati</taxon>
        <taxon>Actinomycetota</taxon>
        <taxon>Actinomycetes</taxon>
        <taxon>Pseudonocardiales</taxon>
        <taxon>Pseudonocardiaceae</taxon>
        <taxon>Umezawaea</taxon>
    </lineage>
</organism>
<keyword evidence="6 7" id="KW-0472">Membrane</keyword>
<dbReference type="CDD" id="cd03228">
    <property type="entry name" value="ABCC_MRP_Like"/>
    <property type="match status" value="1"/>
</dbReference>
<comment type="subcellular location">
    <subcellularLocation>
        <location evidence="1">Cell membrane</location>
        <topology evidence="1">Multi-pass membrane protein</topology>
    </subcellularLocation>
</comment>
<reference evidence="10 11" key="1">
    <citation type="submission" date="2018-03" db="EMBL/GenBank/DDBJ databases">
        <title>Genomic Encyclopedia of Archaeal and Bacterial Type Strains, Phase II (KMG-II): from individual species to whole genera.</title>
        <authorList>
            <person name="Goeker M."/>
        </authorList>
    </citation>
    <scope>NUCLEOTIDE SEQUENCE [LARGE SCALE GENOMIC DNA]</scope>
    <source>
        <strain evidence="10 11">DSM 44720</strain>
    </source>
</reference>
<dbReference type="Gene3D" id="1.20.1560.10">
    <property type="entry name" value="ABC transporter type 1, transmembrane domain"/>
    <property type="match status" value="1"/>
</dbReference>
<evidence type="ECO:0000256" key="6">
    <source>
        <dbReference type="ARBA" id="ARBA00023136"/>
    </source>
</evidence>
<dbReference type="InterPro" id="IPR014216">
    <property type="entry name" value="ABC_transptr_CydD"/>
</dbReference>
<evidence type="ECO:0000259" key="8">
    <source>
        <dbReference type="PROSITE" id="PS50893"/>
    </source>
</evidence>
<evidence type="ECO:0000256" key="2">
    <source>
        <dbReference type="ARBA" id="ARBA00022692"/>
    </source>
</evidence>
<dbReference type="PROSITE" id="PS50929">
    <property type="entry name" value="ABC_TM1F"/>
    <property type="match status" value="1"/>
</dbReference>
<dbReference type="PROSITE" id="PS00211">
    <property type="entry name" value="ABC_TRANSPORTER_1"/>
    <property type="match status" value="1"/>
</dbReference>
<evidence type="ECO:0000259" key="9">
    <source>
        <dbReference type="PROSITE" id="PS50929"/>
    </source>
</evidence>
<comment type="caution">
    <text evidence="10">The sequence shown here is derived from an EMBL/GenBank/DDBJ whole genome shotgun (WGS) entry which is preliminary data.</text>
</comment>
<evidence type="ECO:0000313" key="10">
    <source>
        <dbReference type="EMBL" id="PRY46793.1"/>
    </source>
</evidence>
<accession>A0A2T0TMB1</accession>
<feature type="transmembrane region" description="Helical" evidence="7">
    <location>
        <begin position="137"/>
        <end position="156"/>
    </location>
</feature>
<feature type="transmembrane region" description="Helical" evidence="7">
    <location>
        <begin position="108"/>
        <end position="131"/>
    </location>
</feature>
<dbReference type="InterPro" id="IPR036640">
    <property type="entry name" value="ABC1_TM_sf"/>
</dbReference>
<dbReference type="Proteomes" id="UP000239494">
    <property type="component" value="Unassembled WGS sequence"/>
</dbReference>
<keyword evidence="3" id="KW-0547">Nucleotide-binding</keyword>
<feature type="transmembrane region" description="Helical" evidence="7">
    <location>
        <begin position="216"/>
        <end position="237"/>
    </location>
</feature>
<dbReference type="InterPro" id="IPR017871">
    <property type="entry name" value="ABC_transporter-like_CS"/>
</dbReference>
<dbReference type="GO" id="GO:0005524">
    <property type="term" value="F:ATP binding"/>
    <property type="evidence" value="ECO:0007669"/>
    <property type="project" value="UniProtKB-KW"/>
</dbReference>
<evidence type="ECO:0000313" key="11">
    <source>
        <dbReference type="Proteomes" id="UP000239494"/>
    </source>
</evidence>
<dbReference type="InterPro" id="IPR027417">
    <property type="entry name" value="P-loop_NTPase"/>
</dbReference>
<dbReference type="GO" id="GO:0042883">
    <property type="term" value="P:cysteine transport"/>
    <property type="evidence" value="ECO:0007669"/>
    <property type="project" value="InterPro"/>
</dbReference>
<dbReference type="Pfam" id="PF00664">
    <property type="entry name" value="ABC_membrane"/>
    <property type="match status" value="1"/>
</dbReference>
<evidence type="ECO:0000256" key="5">
    <source>
        <dbReference type="ARBA" id="ARBA00022989"/>
    </source>
</evidence>
<dbReference type="NCBIfam" id="TIGR02857">
    <property type="entry name" value="CydD"/>
    <property type="match status" value="1"/>
</dbReference>
<dbReference type="CDD" id="cd18584">
    <property type="entry name" value="ABC_6TM_AarD_CydD"/>
    <property type="match status" value="1"/>
</dbReference>
<dbReference type="Gene3D" id="3.40.50.300">
    <property type="entry name" value="P-loop containing nucleotide triphosphate hydrolases"/>
    <property type="match status" value="1"/>
</dbReference>
<keyword evidence="5 7" id="KW-1133">Transmembrane helix</keyword>
<sequence>MRDPAVPRSYGVLLAVVAVATAVLVLAQAELLARLASGGDGIALLAGVVGARAAVLWGQRVLTQRTAATVKARLRERVLRDAVARRGDRAGAVSTLVTRGVDAVEPYLAGYLPQLAVAAVVPLAVLLRLAFADLTAALTILVTLPLIPVFAALVGAHTRDRTRRQWAELSAVGGHFLDVVAGLGTLKLFGRAAAQADTVRRMATAHADTTMRTLRVAFLSALVLELVATLSVALVAVPVGLRLLGGGVDLRVALLVLLLAPEAYLPLRAAGAQFHAGAEGLAVLEQAAVVPAPPATATRRPPDLGRAEIVLEDVGVRSLRGFHLRIAPGERIALVGPSGAGKSTLLALLLGEVVPDTGRVLVGGVDLREIDRTAWLRGLAWVPQAPTAFEGTVADNIRLGGPDATAAAVAVGLGDLLEARHPLSSGERQRVALARALARADAGLLLLDEPTARLDSGTEATVLAAARALSRGRTAVLVAHRPALLAEVDRVVELR</sequence>
<protein>
    <submittedName>
        <fullName evidence="10">ATP-binding cassette subfamily C protein CydD</fullName>
    </submittedName>
</protein>
<dbReference type="PANTHER" id="PTHR24221">
    <property type="entry name" value="ATP-BINDING CASSETTE SUB-FAMILY B"/>
    <property type="match status" value="1"/>
</dbReference>
<feature type="transmembrane region" description="Helical" evidence="7">
    <location>
        <begin position="12"/>
        <end position="29"/>
    </location>
</feature>
<dbReference type="GO" id="GO:0140359">
    <property type="term" value="F:ABC-type transporter activity"/>
    <property type="evidence" value="ECO:0007669"/>
    <property type="project" value="InterPro"/>
</dbReference>
<dbReference type="AlphaFoldDB" id="A0A2T0TMB1"/>
<name>A0A2T0TMB1_9PSEU</name>
<dbReference type="RefSeq" id="WP_106185748.1">
    <property type="nucleotide sequence ID" value="NZ_PVTF01000001.1"/>
</dbReference>
<feature type="transmembrane region" description="Helical" evidence="7">
    <location>
        <begin position="41"/>
        <end position="58"/>
    </location>
</feature>
<keyword evidence="11" id="KW-1185">Reference proteome</keyword>
<evidence type="ECO:0000256" key="1">
    <source>
        <dbReference type="ARBA" id="ARBA00004651"/>
    </source>
</evidence>
<dbReference type="InterPro" id="IPR011527">
    <property type="entry name" value="ABC1_TM_dom"/>
</dbReference>
<evidence type="ECO:0000256" key="7">
    <source>
        <dbReference type="SAM" id="Phobius"/>
    </source>
</evidence>
<dbReference type="PROSITE" id="PS50893">
    <property type="entry name" value="ABC_TRANSPORTER_2"/>
    <property type="match status" value="1"/>
</dbReference>
<dbReference type="EMBL" id="PVTF01000001">
    <property type="protein sequence ID" value="PRY46793.1"/>
    <property type="molecule type" value="Genomic_DNA"/>
</dbReference>
<dbReference type="SUPFAM" id="SSF90123">
    <property type="entry name" value="ABC transporter transmembrane region"/>
    <property type="match status" value="1"/>
</dbReference>
<dbReference type="InterPro" id="IPR003439">
    <property type="entry name" value="ABC_transporter-like_ATP-bd"/>
</dbReference>
<dbReference type="InterPro" id="IPR003593">
    <property type="entry name" value="AAA+_ATPase"/>
</dbReference>
<proteinExistence type="predicted"/>